<dbReference type="SUPFAM" id="SSF46689">
    <property type="entry name" value="Homeodomain-like"/>
    <property type="match status" value="1"/>
</dbReference>
<keyword evidence="1" id="KW-0805">Transcription regulation</keyword>
<dbReference type="RefSeq" id="WP_256549890.1">
    <property type="nucleotide sequence ID" value="NZ_CP101751.1"/>
</dbReference>
<dbReference type="EMBL" id="CP101751">
    <property type="protein sequence ID" value="UUC44217.1"/>
    <property type="molecule type" value="Genomic_DNA"/>
</dbReference>
<dbReference type="Proteomes" id="UP001059844">
    <property type="component" value="Chromosome"/>
</dbReference>
<evidence type="ECO:0000259" key="4">
    <source>
        <dbReference type="PROSITE" id="PS01124"/>
    </source>
</evidence>
<evidence type="ECO:0000256" key="1">
    <source>
        <dbReference type="ARBA" id="ARBA00023015"/>
    </source>
</evidence>
<evidence type="ECO:0000313" key="6">
    <source>
        <dbReference type="Proteomes" id="UP001059844"/>
    </source>
</evidence>
<proteinExistence type="predicted"/>
<dbReference type="InterPro" id="IPR009057">
    <property type="entry name" value="Homeodomain-like_sf"/>
</dbReference>
<reference evidence="5" key="1">
    <citation type="submission" date="2022-07" db="EMBL/GenBank/DDBJ databases">
        <title>Isolation, identification, and degradation of a PFOSA degrading strain from sewage treatment plant.</title>
        <authorList>
            <person name="Zhang L."/>
            <person name="Huo Y."/>
        </authorList>
    </citation>
    <scope>NUCLEOTIDE SEQUENCE</scope>
    <source>
        <strain evidence="5">C1</strain>
    </source>
</reference>
<dbReference type="Gene3D" id="1.10.10.60">
    <property type="entry name" value="Homeodomain-like"/>
    <property type="match status" value="1"/>
</dbReference>
<dbReference type="PROSITE" id="PS01124">
    <property type="entry name" value="HTH_ARAC_FAMILY_2"/>
    <property type="match status" value="1"/>
</dbReference>
<sequence length="327" mass="37468">MKKITHHYGIEPDWVTPLALQLEGEVDGNFIRVPDHIHSGIRYFLNCNSGITALYIDVVYNTEIHFRQQNLTNDFLGIYYNLTEGEAVLLADNTANPVGRWDYNLAIVDAALSTDYIVKPGSRTYVLCIFIKKELIKEYMRDNPSLQAHVDSIMDAETNTVIRFTRMPHESFHLLNDLRTQTIGTTSFDYYLQGTIQSLLADYIEKMTIDDIVIGKVGERDLNGIVKSQSYLVNHLEETFPGIDFLAAMACMSPAKYKSLFKKITGIPPNTFFLNNKLVKARLLLQQNELPVDEIARKLHFTNSSYFILKFRNFFGLSPKAFIKQLY</sequence>
<gene>
    <name evidence="5" type="ORF">NOX80_11300</name>
</gene>
<dbReference type="PANTHER" id="PTHR43280:SF2">
    <property type="entry name" value="HTH-TYPE TRANSCRIPTIONAL REGULATOR EXSA"/>
    <property type="match status" value="1"/>
</dbReference>
<keyword evidence="3" id="KW-0804">Transcription</keyword>
<dbReference type="PANTHER" id="PTHR43280">
    <property type="entry name" value="ARAC-FAMILY TRANSCRIPTIONAL REGULATOR"/>
    <property type="match status" value="1"/>
</dbReference>
<feature type="domain" description="HTH araC/xylS-type" evidence="4">
    <location>
        <begin position="226"/>
        <end position="325"/>
    </location>
</feature>
<organism evidence="5 6">
    <name type="scientific">Flavobacterium cerinum</name>
    <dbReference type="NCBI Taxonomy" id="2502784"/>
    <lineage>
        <taxon>Bacteria</taxon>
        <taxon>Pseudomonadati</taxon>
        <taxon>Bacteroidota</taxon>
        <taxon>Flavobacteriia</taxon>
        <taxon>Flavobacteriales</taxon>
        <taxon>Flavobacteriaceae</taxon>
        <taxon>Flavobacterium</taxon>
    </lineage>
</organism>
<dbReference type="Pfam" id="PF12833">
    <property type="entry name" value="HTH_18"/>
    <property type="match status" value="1"/>
</dbReference>
<protein>
    <submittedName>
        <fullName evidence="5">AraC family transcriptional regulator</fullName>
    </submittedName>
</protein>
<dbReference type="SMART" id="SM00342">
    <property type="entry name" value="HTH_ARAC"/>
    <property type="match status" value="1"/>
</dbReference>
<keyword evidence="2" id="KW-0238">DNA-binding</keyword>
<evidence type="ECO:0000256" key="2">
    <source>
        <dbReference type="ARBA" id="ARBA00023125"/>
    </source>
</evidence>
<evidence type="ECO:0000256" key="3">
    <source>
        <dbReference type="ARBA" id="ARBA00023163"/>
    </source>
</evidence>
<evidence type="ECO:0000313" key="5">
    <source>
        <dbReference type="EMBL" id="UUC44217.1"/>
    </source>
</evidence>
<dbReference type="InterPro" id="IPR018060">
    <property type="entry name" value="HTH_AraC"/>
</dbReference>
<accession>A0ABY5IN07</accession>
<keyword evidence="6" id="KW-1185">Reference proteome</keyword>
<name>A0ABY5IN07_9FLAO</name>